<evidence type="ECO:0000313" key="4">
    <source>
        <dbReference type="Proteomes" id="UP000598120"/>
    </source>
</evidence>
<name>A0A8J2TS38_9FLAO</name>
<dbReference type="AlphaFoldDB" id="A0A8J2TS38"/>
<dbReference type="Pfam" id="PF04536">
    <property type="entry name" value="TPM_phosphatase"/>
    <property type="match status" value="1"/>
</dbReference>
<feature type="transmembrane region" description="Helical" evidence="1">
    <location>
        <begin position="6"/>
        <end position="29"/>
    </location>
</feature>
<feature type="domain" description="TPM" evidence="2">
    <location>
        <begin position="69"/>
        <end position="193"/>
    </location>
</feature>
<sequence>MKKKILIIIGSVGILYFLLSYILPAFVAVPFAAYNSKKAWAEHEKEYSETKSDLVLGSIGDFPFPIGSVSDYEKVFNDVQISNLTKIISEYEEKTTREIAIVTVNSIVPYENISDYSTDLANEWGIGNSETDNGLLILFSKNLQEIRISTGYGTEKILTDELCKKVIDETIIPEFKKGDYYSGIEKGMTELIKKWK</sequence>
<dbReference type="Gene3D" id="3.10.310.50">
    <property type="match status" value="1"/>
</dbReference>
<keyword evidence="1" id="KW-0812">Transmembrane</keyword>
<keyword evidence="4" id="KW-1185">Reference proteome</keyword>
<evidence type="ECO:0000256" key="1">
    <source>
        <dbReference type="SAM" id="Phobius"/>
    </source>
</evidence>
<evidence type="ECO:0000259" key="2">
    <source>
        <dbReference type="Pfam" id="PF04536"/>
    </source>
</evidence>
<dbReference type="Proteomes" id="UP000598120">
    <property type="component" value="Unassembled WGS sequence"/>
</dbReference>
<gene>
    <name evidence="3" type="ORF">GCM10011531_15720</name>
</gene>
<keyword evidence="1" id="KW-0472">Membrane</keyword>
<dbReference type="PANTHER" id="PTHR30373">
    <property type="entry name" value="UPF0603 PROTEIN YGCG"/>
    <property type="match status" value="1"/>
</dbReference>
<organism evidence="3 4">
    <name type="scientific">Aquaticitalea lipolytica</name>
    <dbReference type="NCBI Taxonomy" id="1247562"/>
    <lineage>
        <taxon>Bacteria</taxon>
        <taxon>Pseudomonadati</taxon>
        <taxon>Bacteroidota</taxon>
        <taxon>Flavobacteriia</taxon>
        <taxon>Flavobacteriales</taxon>
        <taxon>Flavobacteriaceae</taxon>
        <taxon>Aquaticitalea</taxon>
    </lineage>
</organism>
<evidence type="ECO:0000313" key="3">
    <source>
        <dbReference type="EMBL" id="GFZ85417.1"/>
    </source>
</evidence>
<reference evidence="3 4" key="1">
    <citation type="journal article" date="2014" name="Int. J. Syst. Evol. Microbiol.">
        <title>Complete genome sequence of Corynebacterium casei LMG S-19264T (=DSM 44701T), isolated from a smear-ripened cheese.</title>
        <authorList>
            <consortium name="US DOE Joint Genome Institute (JGI-PGF)"/>
            <person name="Walter F."/>
            <person name="Albersmeier A."/>
            <person name="Kalinowski J."/>
            <person name="Ruckert C."/>
        </authorList>
    </citation>
    <scope>NUCLEOTIDE SEQUENCE [LARGE SCALE GENOMIC DNA]</scope>
    <source>
        <strain evidence="3 4">CGMCC 1.15295</strain>
    </source>
</reference>
<proteinExistence type="predicted"/>
<dbReference type="InterPro" id="IPR007621">
    <property type="entry name" value="TPM_dom"/>
</dbReference>
<dbReference type="PANTHER" id="PTHR30373:SF2">
    <property type="entry name" value="UPF0603 PROTEIN YGCG"/>
    <property type="match status" value="1"/>
</dbReference>
<accession>A0A8J2TS38</accession>
<dbReference type="RefSeq" id="WP_188605810.1">
    <property type="nucleotide sequence ID" value="NZ_BMIC01000002.1"/>
</dbReference>
<keyword evidence="1" id="KW-1133">Transmembrane helix</keyword>
<dbReference type="EMBL" id="BMIC01000002">
    <property type="protein sequence ID" value="GFZ85417.1"/>
    <property type="molecule type" value="Genomic_DNA"/>
</dbReference>
<comment type="caution">
    <text evidence="3">The sequence shown here is derived from an EMBL/GenBank/DDBJ whole genome shotgun (WGS) entry which is preliminary data.</text>
</comment>
<protein>
    <recommendedName>
        <fullName evidence="2">TPM domain-containing protein</fullName>
    </recommendedName>
</protein>